<comment type="caution">
    <text evidence="1">The sequence shown here is derived from an EMBL/GenBank/DDBJ whole genome shotgun (WGS) entry which is preliminary data.</text>
</comment>
<organism evidence="1 2">
    <name type="scientific">Ideonella lacteola</name>
    <dbReference type="NCBI Taxonomy" id="2984193"/>
    <lineage>
        <taxon>Bacteria</taxon>
        <taxon>Pseudomonadati</taxon>
        <taxon>Pseudomonadota</taxon>
        <taxon>Betaproteobacteria</taxon>
        <taxon>Burkholderiales</taxon>
        <taxon>Sphaerotilaceae</taxon>
        <taxon>Ideonella</taxon>
    </lineage>
</organism>
<evidence type="ECO:0000313" key="1">
    <source>
        <dbReference type="EMBL" id="MEK8034429.1"/>
    </source>
</evidence>
<evidence type="ECO:0000313" key="2">
    <source>
        <dbReference type="Proteomes" id="UP001371218"/>
    </source>
</evidence>
<proteinExistence type="predicted"/>
<name>A0ABU9BXE7_9BURK</name>
<sequence length="103" mass="11258">MIDAKPTTAEAPATQALALPCTGQALRQALQRRDLRALDELTRHLRVAGYRFDPLGLATDLLQNGCGWVRDAFGHRVPVHVKVPARSTPLEPRDSSASFMLAL</sequence>
<gene>
    <name evidence="1" type="ORF">AACH06_26675</name>
</gene>
<accession>A0ABU9BXE7</accession>
<dbReference type="EMBL" id="JBBUTG010000028">
    <property type="protein sequence ID" value="MEK8034429.1"/>
    <property type="molecule type" value="Genomic_DNA"/>
</dbReference>
<dbReference type="RefSeq" id="WP_341428856.1">
    <property type="nucleotide sequence ID" value="NZ_JBBUTG010000028.1"/>
</dbReference>
<reference evidence="1 2" key="1">
    <citation type="submission" date="2024-04" db="EMBL/GenBank/DDBJ databases">
        <title>Novel species of the genus Ideonella isolated from streams.</title>
        <authorList>
            <person name="Lu H."/>
        </authorList>
    </citation>
    <scope>NUCLEOTIDE SEQUENCE [LARGE SCALE GENOMIC DNA]</scope>
    <source>
        <strain evidence="1 2">DXS29W</strain>
    </source>
</reference>
<dbReference type="Proteomes" id="UP001371218">
    <property type="component" value="Unassembled WGS sequence"/>
</dbReference>
<protein>
    <submittedName>
        <fullName evidence="1">Uncharacterized protein</fullName>
    </submittedName>
</protein>
<keyword evidence="2" id="KW-1185">Reference proteome</keyword>